<dbReference type="AlphaFoldDB" id="A0A2S8FEN0"/>
<dbReference type="EMBL" id="PUIA01000038">
    <property type="protein sequence ID" value="PQO30633.1"/>
    <property type="molecule type" value="Genomic_DNA"/>
</dbReference>
<dbReference type="InterPro" id="IPR011050">
    <property type="entry name" value="Pectin_lyase_fold/virulence"/>
</dbReference>
<evidence type="ECO:0000313" key="2">
    <source>
        <dbReference type="EMBL" id="PQO30633.1"/>
    </source>
</evidence>
<dbReference type="InterPro" id="IPR039448">
    <property type="entry name" value="Beta_helix"/>
</dbReference>
<name>A0A2S8FEN0_9BACT</name>
<feature type="domain" description="Right handed beta helix" evidence="1">
    <location>
        <begin position="341"/>
        <end position="481"/>
    </location>
</feature>
<evidence type="ECO:0000259" key="1">
    <source>
        <dbReference type="Pfam" id="PF13229"/>
    </source>
</evidence>
<dbReference type="Proteomes" id="UP000240009">
    <property type="component" value="Unassembled WGS sequence"/>
</dbReference>
<sequence length="691" mass="77173">MTIPAQLRTGPMKLHRFAPLWLLLFLVVPATAADWYIAPGGSDEAAGTQTAPFATLARARDAIRNHAQDEAHTVWVADGTYLLASPFELTPEDSGTQERPILYRAMEGATPIFSGGSVVSGWKQEGKFWLATLPTELRTPLPEQLIAGEQPTTLAREPDEGLYTLTSVTEDAPAKGPTKQTLHLTGQDYAATLANIMPEELPQVQLLAFHKWDNTRRHLDQLQSEQHAMVTFGRKMKGWNPLDEKTQIRLENFAAALDTPGEWHAGTDGVIRYFPRAGEDPSQMQMIVPRLEKLLIVRGKPDADQLVQHVELRGLRFLHARWTTPKGGFEPSQAASPIEAAVLLDGARHVTIADCEIGHVGIYGIWFRQGCQHCTLTRTWVHDCGAGGVRIGETSMRRDPKQQTDHITIDNNILNRGGRIFPCAVGLWIGHSPDNRVTHNEIADYFYTGISVGWRWGYDESFAKRNTIAKNHVHHLGYGVLSDMGGIYTLGPSEGTVVRGNIFHDIHAYSYGGWGMYTDEGSSGILFEDNLVYRTKTGGFHQHYGQDNIVRNNILAFAQLYQLQATRVEPHRSFVLERNIVYYDQGELLHGQWSKIKHDSSNNCYFDASGRPVTFEGKSLKEWQSLGHETGSIIADPNFADAEKFNFTLAADSPATKLGFRAFRTDDVGVYGQKQWIDKANSFQYLPVRPE</sequence>
<organism evidence="2 3">
    <name type="scientific">Blastopirellula marina</name>
    <dbReference type="NCBI Taxonomy" id="124"/>
    <lineage>
        <taxon>Bacteria</taxon>
        <taxon>Pseudomonadati</taxon>
        <taxon>Planctomycetota</taxon>
        <taxon>Planctomycetia</taxon>
        <taxon>Pirellulales</taxon>
        <taxon>Pirellulaceae</taxon>
        <taxon>Blastopirellula</taxon>
    </lineage>
</organism>
<gene>
    <name evidence="2" type="ORF">C5Y96_14280</name>
</gene>
<dbReference type="PANTHER" id="PTHR36453">
    <property type="entry name" value="SECRETED PROTEIN-RELATED"/>
    <property type="match status" value="1"/>
</dbReference>
<reference evidence="2 3" key="1">
    <citation type="submission" date="2018-02" db="EMBL/GenBank/DDBJ databases">
        <title>Comparative genomes isolates from brazilian mangrove.</title>
        <authorList>
            <person name="Araujo J.E."/>
            <person name="Taketani R.G."/>
            <person name="Silva M.C.P."/>
            <person name="Loureco M.V."/>
            <person name="Andreote F.D."/>
        </authorList>
    </citation>
    <scope>NUCLEOTIDE SEQUENCE [LARGE SCALE GENOMIC DNA]</scope>
    <source>
        <strain evidence="2 3">HEX-2 MGV</strain>
    </source>
</reference>
<evidence type="ECO:0000313" key="3">
    <source>
        <dbReference type="Proteomes" id="UP000240009"/>
    </source>
</evidence>
<protein>
    <recommendedName>
        <fullName evidence="1">Right handed beta helix domain-containing protein</fullName>
    </recommendedName>
</protein>
<accession>A0A2S8FEN0</accession>
<proteinExistence type="predicted"/>
<dbReference type="Pfam" id="PF13229">
    <property type="entry name" value="Beta_helix"/>
    <property type="match status" value="1"/>
</dbReference>
<dbReference type="InterPro" id="IPR012334">
    <property type="entry name" value="Pectin_lyas_fold"/>
</dbReference>
<dbReference type="InterPro" id="IPR006626">
    <property type="entry name" value="PbH1"/>
</dbReference>
<dbReference type="SUPFAM" id="SSF51126">
    <property type="entry name" value="Pectin lyase-like"/>
    <property type="match status" value="1"/>
</dbReference>
<comment type="caution">
    <text evidence="2">The sequence shown here is derived from an EMBL/GenBank/DDBJ whole genome shotgun (WGS) entry which is preliminary data.</text>
</comment>
<dbReference type="Gene3D" id="2.160.20.10">
    <property type="entry name" value="Single-stranded right-handed beta-helix, Pectin lyase-like"/>
    <property type="match status" value="2"/>
</dbReference>
<dbReference type="SMART" id="SM00710">
    <property type="entry name" value="PbH1"/>
    <property type="match status" value="6"/>
</dbReference>
<dbReference type="PANTHER" id="PTHR36453:SF1">
    <property type="entry name" value="RIGHT HANDED BETA HELIX DOMAIN-CONTAINING PROTEIN"/>
    <property type="match status" value="1"/>
</dbReference>